<dbReference type="InterPro" id="IPR000772">
    <property type="entry name" value="Ricin_B_lectin"/>
</dbReference>
<dbReference type="SUPFAM" id="SSF50370">
    <property type="entry name" value="Ricin B-like lectins"/>
    <property type="match status" value="1"/>
</dbReference>
<reference evidence="2 3" key="1">
    <citation type="submission" date="2024-02" db="EMBL/GenBank/DDBJ databases">
        <title>First draft genome assembly of two strains of Seiridium cardinale.</title>
        <authorList>
            <person name="Emiliani G."/>
            <person name="Scali E."/>
        </authorList>
    </citation>
    <scope>NUCLEOTIDE SEQUENCE [LARGE SCALE GENOMIC DNA]</scope>
    <source>
        <strain evidence="2 3">BM-138-000479</strain>
    </source>
</reference>
<sequence>MPSHFGLDIQIWTASIIAARLRIQVARLTRPSSTADNKLSDSEPIPGSIGSSPFTSTVHNICLNHILLLQIETAVTMPTPKDQPRNWIWRFRCNIRSEIGGKFVDLNGGGGRDPAIHGWDDKSWVHNKNQHWQIWSHPSDDDRDTRIVIKSDVTDGYLAGDGHGRRVRCQTGDVFDEQFHWYFEGGDLHNLSENTPVRFRSVRHPSCYLDLSGGDSNNGTPFITYEGHGGSNQAFKLWKR</sequence>
<dbReference type="Pfam" id="PF14200">
    <property type="entry name" value="RicinB_lectin_2"/>
    <property type="match status" value="1"/>
</dbReference>
<comment type="caution">
    <text evidence="2">The sequence shown here is derived from an EMBL/GenBank/DDBJ whole genome shotgun (WGS) entry which is preliminary data.</text>
</comment>
<organism evidence="2 3">
    <name type="scientific">Seiridium cardinale</name>
    <dbReference type="NCBI Taxonomy" id="138064"/>
    <lineage>
        <taxon>Eukaryota</taxon>
        <taxon>Fungi</taxon>
        <taxon>Dikarya</taxon>
        <taxon>Ascomycota</taxon>
        <taxon>Pezizomycotina</taxon>
        <taxon>Sordariomycetes</taxon>
        <taxon>Xylariomycetidae</taxon>
        <taxon>Amphisphaeriales</taxon>
        <taxon>Sporocadaceae</taxon>
        <taxon>Seiridium</taxon>
    </lineage>
</organism>
<dbReference type="InterPro" id="IPR035992">
    <property type="entry name" value="Ricin_B-like_lectins"/>
</dbReference>
<evidence type="ECO:0000313" key="2">
    <source>
        <dbReference type="EMBL" id="KAK9773258.1"/>
    </source>
</evidence>
<evidence type="ECO:0000313" key="3">
    <source>
        <dbReference type="Proteomes" id="UP001465668"/>
    </source>
</evidence>
<protein>
    <submittedName>
        <fullName evidence="2">Hard-surface inducible protein</fullName>
    </submittedName>
</protein>
<gene>
    <name evidence="2" type="ORF">SCAR479_09987</name>
</gene>
<proteinExistence type="predicted"/>
<keyword evidence="3" id="KW-1185">Reference proteome</keyword>
<dbReference type="EMBL" id="JARVKM010000052">
    <property type="protein sequence ID" value="KAK9773258.1"/>
    <property type="molecule type" value="Genomic_DNA"/>
</dbReference>
<evidence type="ECO:0000259" key="1">
    <source>
        <dbReference type="Pfam" id="PF14200"/>
    </source>
</evidence>
<dbReference type="Proteomes" id="UP001465668">
    <property type="component" value="Unassembled WGS sequence"/>
</dbReference>
<feature type="domain" description="Ricin B lectin" evidence="1">
    <location>
        <begin position="128"/>
        <end position="225"/>
    </location>
</feature>
<name>A0ABR2XHG5_9PEZI</name>
<dbReference type="Gene3D" id="2.80.10.50">
    <property type="match status" value="1"/>
</dbReference>
<accession>A0ABR2XHG5</accession>